<dbReference type="GeneID" id="92089668"/>
<dbReference type="RefSeq" id="XP_066718772.1">
    <property type="nucleotide sequence ID" value="XM_066856605.1"/>
</dbReference>
<comment type="caution">
    <text evidence="3">The sequence shown here is derived from an EMBL/GenBank/DDBJ whole genome shotgun (WGS) entry which is preliminary data.</text>
</comment>
<dbReference type="EMBL" id="JAQQWL010000005">
    <property type="protein sequence ID" value="KAK8074297.1"/>
    <property type="molecule type" value="Genomic_DNA"/>
</dbReference>
<dbReference type="Pfam" id="PF24476">
    <property type="entry name" value="DUF7580"/>
    <property type="match status" value="1"/>
</dbReference>
<proteinExistence type="predicted"/>
<reference evidence="3 4" key="1">
    <citation type="submission" date="2023-01" db="EMBL/GenBank/DDBJ databases">
        <title>Analysis of 21 Apiospora genomes using comparative genomics revels a genus with tremendous synthesis potential of carbohydrate active enzymes and secondary metabolites.</title>
        <authorList>
            <person name="Sorensen T."/>
        </authorList>
    </citation>
    <scope>NUCLEOTIDE SEQUENCE [LARGE SCALE GENOMIC DNA]</scope>
    <source>
        <strain evidence="3 4">CBS 135458</strain>
    </source>
</reference>
<feature type="domain" description="DUF7580" evidence="2">
    <location>
        <begin position="162"/>
        <end position="432"/>
    </location>
</feature>
<feature type="region of interest" description="Disordered" evidence="1">
    <location>
        <begin position="371"/>
        <end position="404"/>
    </location>
</feature>
<evidence type="ECO:0000256" key="1">
    <source>
        <dbReference type="SAM" id="MobiDB-lite"/>
    </source>
</evidence>
<organism evidence="3 4">
    <name type="scientific">Apiospora phragmitis</name>
    <dbReference type="NCBI Taxonomy" id="2905665"/>
    <lineage>
        <taxon>Eukaryota</taxon>
        <taxon>Fungi</taxon>
        <taxon>Dikarya</taxon>
        <taxon>Ascomycota</taxon>
        <taxon>Pezizomycotina</taxon>
        <taxon>Sordariomycetes</taxon>
        <taxon>Xylariomycetidae</taxon>
        <taxon>Amphisphaeriales</taxon>
        <taxon>Apiosporaceae</taxon>
        <taxon>Apiospora</taxon>
    </lineage>
</organism>
<evidence type="ECO:0000313" key="4">
    <source>
        <dbReference type="Proteomes" id="UP001480595"/>
    </source>
</evidence>
<dbReference type="InterPro" id="IPR056002">
    <property type="entry name" value="DUF7580"/>
</dbReference>
<evidence type="ECO:0000259" key="2">
    <source>
        <dbReference type="Pfam" id="PF24476"/>
    </source>
</evidence>
<evidence type="ECO:0000313" key="3">
    <source>
        <dbReference type="EMBL" id="KAK8074297.1"/>
    </source>
</evidence>
<sequence>MSALSLAIRAIKRLQGVVDDLRAQPACLQFCESLKIILIDLLKCFRSLPEDKHSENEASALLERLDKLCRLQNTPAQPAPPSVALDGGSSCVALLLAESESVVWAIRDVASNPQSLRQRKTTLASLKAFLPEDLEQGNIDISPSDTDLRSIGDEPPECGREIRSLHAALSAQCLCTDSDEMLARIRLRSTLEGDSANITFGMVFMAHPHRTQTDLPLQPLWQDTDFDTGSGIDYEEIRSDSGYPFCSYISAQDEHGIVMLKFTIRGRKLYFEDTMELSSYCETDKPSVSLGQLLEGISASGLTEKRKEVLSWPLAKSIWQYYNSPWMQQPWNKESVHFLLERRHDEDGHDVAGIFVNEPLLSVSIGRRMQASGGDTANESGPGTVKREPDAQRRRSPFLSRPRHPIPKMLALGMMLVEIQLGQPIETLYSQTEWSKYCPQGKENQNTDHRICKDLIGKKHFFEDISDPLEAP</sequence>
<dbReference type="PANTHER" id="PTHR35186">
    <property type="entry name" value="ANK_REP_REGION DOMAIN-CONTAINING PROTEIN"/>
    <property type="match status" value="1"/>
</dbReference>
<gene>
    <name evidence="3" type="ORF">PG994_005196</name>
</gene>
<dbReference type="Proteomes" id="UP001480595">
    <property type="component" value="Unassembled WGS sequence"/>
</dbReference>
<keyword evidence="4" id="KW-1185">Reference proteome</keyword>
<accession>A0ABR1VSV4</accession>
<dbReference type="PANTHER" id="PTHR35186:SF4">
    <property type="entry name" value="PRION-INHIBITION AND PROPAGATION HELO DOMAIN-CONTAINING PROTEIN"/>
    <property type="match status" value="1"/>
</dbReference>
<protein>
    <recommendedName>
        <fullName evidence="2">DUF7580 domain-containing protein</fullName>
    </recommendedName>
</protein>
<name>A0ABR1VSV4_9PEZI</name>